<evidence type="ECO:0000313" key="5">
    <source>
        <dbReference type="Proteomes" id="UP000053095"/>
    </source>
</evidence>
<dbReference type="InterPro" id="IPR027443">
    <property type="entry name" value="IPNS-like_sf"/>
</dbReference>
<sequence>MFEQLDFATFYSVDTTQRDRFCQDLVSSLRQNGFVRLINHGISSDDIDRAFETVCPPMSRKWKYRNANRDFKSRDFFELPLEEKLKSPHPPTANPHRGYTAFGIENVSAVSNYGNGAKLPVLNDMKESYDIGYEHDNLYANIWPPSGVHDAFEPTFTSFFASAYNAEIAILQALSLGLRLPPQTLSQLHVEKANELRLTHYPAVSRKEFSHSTRIAAHTDFGTITLLFQDCVGGLQMEFPRGSGKFVDVESGGPHECILNVGDCLEKWTGLPSARHRVHLPERLQRDDDQMDESMVDERYSIAYFAKPDRAASLRPLLGDLKHSDEEGYMTAGEFQRMRISQTY</sequence>
<dbReference type="PROSITE" id="PS51471">
    <property type="entry name" value="FE2OG_OXY"/>
    <property type="match status" value="1"/>
</dbReference>
<evidence type="ECO:0000259" key="3">
    <source>
        <dbReference type="PROSITE" id="PS51471"/>
    </source>
</evidence>
<keyword evidence="2" id="KW-0408">Iron</keyword>
<keyword evidence="5" id="KW-1185">Reference proteome</keyword>
<dbReference type="Pfam" id="PF14226">
    <property type="entry name" value="DIOX_N"/>
    <property type="match status" value="2"/>
</dbReference>
<keyword evidence="2" id="KW-0560">Oxidoreductase</keyword>
<accession>A0A6V8H1Y6</accession>
<dbReference type="Gene3D" id="2.60.120.330">
    <property type="entry name" value="B-lactam Antibiotic, Isopenicillin N Synthase, Chain"/>
    <property type="match status" value="1"/>
</dbReference>
<protein>
    <recommendedName>
        <fullName evidence="3">Fe2OG dioxygenase domain-containing protein</fullName>
    </recommendedName>
</protein>
<reference evidence="5" key="1">
    <citation type="journal article" date="2015" name="Genome Announc.">
        <title>Draft genome sequence of Talaromyces cellulolyticus strain Y-94, a source of lignocellulosic biomass-degrading enzymes.</title>
        <authorList>
            <person name="Fujii T."/>
            <person name="Koike H."/>
            <person name="Sawayama S."/>
            <person name="Yano S."/>
            <person name="Inoue H."/>
        </authorList>
    </citation>
    <scope>NUCLEOTIDE SEQUENCE [LARGE SCALE GENOMIC DNA]</scope>
    <source>
        <strain evidence="5">Y-94</strain>
    </source>
</reference>
<dbReference type="EMBL" id="DF933813">
    <property type="protein sequence ID" value="GAM35318.1"/>
    <property type="molecule type" value="Genomic_DNA"/>
</dbReference>
<dbReference type="SUPFAM" id="SSF51197">
    <property type="entry name" value="Clavaminate synthase-like"/>
    <property type="match status" value="1"/>
</dbReference>
<dbReference type="InterPro" id="IPR005123">
    <property type="entry name" value="Oxoglu/Fe-dep_dioxygenase_dom"/>
</dbReference>
<dbReference type="AlphaFoldDB" id="A0A6V8H1Y6"/>
<proteinExistence type="inferred from homology"/>
<evidence type="ECO:0000313" key="4">
    <source>
        <dbReference type="EMBL" id="GAM35318.1"/>
    </source>
</evidence>
<dbReference type="GO" id="GO:0044283">
    <property type="term" value="P:small molecule biosynthetic process"/>
    <property type="evidence" value="ECO:0007669"/>
    <property type="project" value="UniProtKB-ARBA"/>
</dbReference>
<name>A0A6V8H1Y6_TALPI</name>
<keyword evidence="2" id="KW-0479">Metal-binding</keyword>
<comment type="similarity">
    <text evidence="1 2">Belongs to the iron/ascorbate-dependent oxidoreductase family.</text>
</comment>
<organism evidence="4 5">
    <name type="scientific">Talaromyces pinophilus</name>
    <name type="common">Penicillium pinophilum</name>
    <dbReference type="NCBI Taxonomy" id="128442"/>
    <lineage>
        <taxon>Eukaryota</taxon>
        <taxon>Fungi</taxon>
        <taxon>Dikarya</taxon>
        <taxon>Ascomycota</taxon>
        <taxon>Pezizomycotina</taxon>
        <taxon>Eurotiomycetes</taxon>
        <taxon>Eurotiomycetidae</taxon>
        <taxon>Eurotiales</taxon>
        <taxon>Trichocomaceae</taxon>
        <taxon>Talaromyces</taxon>
        <taxon>Talaromyces sect. Talaromyces</taxon>
    </lineage>
</organism>
<dbReference type="Proteomes" id="UP000053095">
    <property type="component" value="Unassembled WGS sequence"/>
</dbReference>
<evidence type="ECO:0000256" key="1">
    <source>
        <dbReference type="ARBA" id="ARBA00008056"/>
    </source>
</evidence>
<feature type="domain" description="Fe2OG dioxygenase" evidence="3">
    <location>
        <begin position="192"/>
        <end position="308"/>
    </location>
</feature>
<dbReference type="GO" id="GO:0046872">
    <property type="term" value="F:metal ion binding"/>
    <property type="evidence" value="ECO:0007669"/>
    <property type="project" value="UniProtKB-KW"/>
</dbReference>
<dbReference type="InterPro" id="IPR026992">
    <property type="entry name" value="DIOX_N"/>
</dbReference>
<dbReference type="Pfam" id="PF03171">
    <property type="entry name" value="2OG-FeII_Oxy"/>
    <property type="match status" value="1"/>
</dbReference>
<dbReference type="InterPro" id="IPR050231">
    <property type="entry name" value="Iron_ascorbate_oxido_reductase"/>
</dbReference>
<evidence type="ECO:0000256" key="2">
    <source>
        <dbReference type="RuleBase" id="RU003682"/>
    </source>
</evidence>
<comment type="caution">
    <text evidence="4">The sequence shown here is derived from an EMBL/GenBank/DDBJ whole genome shotgun (WGS) entry which is preliminary data.</text>
</comment>
<gene>
    <name evidence="4" type="ORF">TCE0_017r03566</name>
</gene>
<dbReference type="PANTHER" id="PTHR47990">
    <property type="entry name" value="2-OXOGLUTARATE (2OG) AND FE(II)-DEPENDENT OXYGENASE SUPERFAMILY PROTEIN-RELATED"/>
    <property type="match status" value="1"/>
</dbReference>
<dbReference type="InterPro" id="IPR044861">
    <property type="entry name" value="IPNS-like_FE2OG_OXY"/>
</dbReference>
<dbReference type="GO" id="GO:0016491">
    <property type="term" value="F:oxidoreductase activity"/>
    <property type="evidence" value="ECO:0007669"/>
    <property type="project" value="UniProtKB-KW"/>
</dbReference>